<dbReference type="EMBL" id="SPUK01000013">
    <property type="protein sequence ID" value="TQV92877.1"/>
    <property type="molecule type" value="Genomic_DNA"/>
</dbReference>
<keyword evidence="7" id="KW-1185">Reference proteome</keyword>
<dbReference type="AlphaFoldDB" id="A0A545UTS8"/>
<protein>
    <submittedName>
        <fullName evidence="6">Integral membrane protein</fullName>
    </submittedName>
</protein>
<dbReference type="PANTHER" id="PTHR28668:SF1">
    <property type="entry name" value="TRANSMEMBRANE PROTEIN 234"/>
    <property type="match status" value="1"/>
</dbReference>
<evidence type="ECO:0000256" key="4">
    <source>
        <dbReference type="ARBA" id="ARBA00023136"/>
    </source>
</evidence>
<dbReference type="Proteomes" id="UP000315783">
    <property type="component" value="Unassembled WGS sequence"/>
</dbReference>
<evidence type="ECO:0000256" key="5">
    <source>
        <dbReference type="SAM" id="Phobius"/>
    </source>
</evidence>
<comment type="caution">
    <text evidence="6">The sequence shown here is derived from an EMBL/GenBank/DDBJ whole genome shotgun (WGS) entry which is preliminary data.</text>
</comment>
<evidence type="ECO:0000256" key="1">
    <source>
        <dbReference type="ARBA" id="ARBA00004141"/>
    </source>
</evidence>
<proteinExistence type="predicted"/>
<evidence type="ECO:0000313" key="7">
    <source>
        <dbReference type="Proteomes" id="UP000315783"/>
    </source>
</evidence>
<sequence>MDSLSPGDKPPVLNYVLSFLLVGIAWGGTTPFIRRAAKSHKPPQHQPLDDPAVQASWLRSKLYGAFFSVVDLLRNPRYAVPLLLNLTGSVWFFLLIGQAGTFV</sequence>
<dbReference type="Pfam" id="PF10639">
    <property type="entry name" value="TMEM234"/>
    <property type="match status" value="1"/>
</dbReference>
<keyword evidence="4 5" id="KW-0472">Membrane</keyword>
<reference evidence="6 7" key="1">
    <citation type="journal article" date="2019" name="Appl. Microbiol. Biotechnol.">
        <title>Genome sequence of Isaria javanica and comparative genome analysis insights into family S53 peptidase evolution in fungal entomopathogens.</title>
        <authorList>
            <person name="Lin R."/>
            <person name="Zhang X."/>
            <person name="Xin B."/>
            <person name="Zou M."/>
            <person name="Gao Y."/>
            <person name="Qin F."/>
            <person name="Hu Q."/>
            <person name="Xie B."/>
            <person name="Cheng X."/>
        </authorList>
    </citation>
    <scope>NUCLEOTIDE SEQUENCE [LARGE SCALE GENOMIC DNA]</scope>
    <source>
        <strain evidence="6 7">IJ1G</strain>
    </source>
</reference>
<dbReference type="GO" id="GO:0016020">
    <property type="term" value="C:membrane"/>
    <property type="evidence" value="ECO:0007669"/>
    <property type="project" value="UniProtKB-SubCell"/>
</dbReference>
<evidence type="ECO:0000313" key="6">
    <source>
        <dbReference type="EMBL" id="TQV92877.1"/>
    </source>
</evidence>
<comment type="subcellular location">
    <subcellularLocation>
        <location evidence="1">Membrane</location>
        <topology evidence="1">Multi-pass membrane protein</topology>
    </subcellularLocation>
</comment>
<keyword evidence="2 5" id="KW-0812">Transmembrane</keyword>
<feature type="transmembrane region" description="Helical" evidence="5">
    <location>
        <begin position="82"/>
        <end position="102"/>
    </location>
</feature>
<name>A0A545UTS8_9HYPO</name>
<dbReference type="PANTHER" id="PTHR28668">
    <property type="entry name" value="TRANSMEMBRANE PROTEIN 234"/>
    <property type="match status" value="1"/>
</dbReference>
<organism evidence="6 7">
    <name type="scientific">Cordyceps javanica</name>
    <dbReference type="NCBI Taxonomy" id="43265"/>
    <lineage>
        <taxon>Eukaryota</taxon>
        <taxon>Fungi</taxon>
        <taxon>Dikarya</taxon>
        <taxon>Ascomycota</taxon>
        <taxon>Pezizomycotina</taxon>
        <taxon>Sordariomycetes</taxon>
        <taxon>Hypocreomycetidae</taxon>
        <taxon>Hypocreales</taxon>
        <taxon>Cordycipitaceae</taxon>
        <taxon>Cordyceps</taxon>
    </lineage>
</organism>
<dbReference type="InterPro" id="IPR018908">
    <property type="entry name" value="TMEM234"/>
</dbReference>
<keyword evidence="3 5" id="KW-1133">Transmembrane helix</keyword>
<feature type="transmembrane region" description="Helical" evidence="5">
    <location>
        <begin position="12"/>
        <end position="33"/>
    </location>
</feature>
<gene>
    <name evidence="6" type="ORF">IF1G_08180</name>
</gene>
<evidence type="ECO:0000256" key="3">
    <source>
        <dbReference type="ARBA" id="ARBA00022989"/>
    </source>
</evidence>
<dbReference type="OrthoDB" id="43458at2759"/>
<accession>A0A545UTS8</accession>
<evidence type="ECO:0000256" key="2">
    <source>
        <dbReference type="ARBA" id="ARBA00022692"/>
    </source>
</evidence>